<dbReference type="EMBL" id="GL377593">
    <property type="protein sequence ID" value="EFJ23108.1"/>
    <property type="molecule type" value="Genomic_DNA"/>
</dbReference>
<dbReference type="InterPro" id="IPR002048">
    <property type="entry name" value="EF_hand_dom"/>
</dbReference>
<sequence>MGADHHHEFHPGVFLMVQERDHMTVTDIEGSTAGWKPTHRRNFGKYTRDLCLQVHDISPPKCRYVRDPCSEVYEPVEGAHPQPRSRPRSPWSPVDSSLRTADIEGTEADSMLLKSKVKMRKKKSASRNMVTTQQEKAELVAVKLLKTRVLDQMKGKSCKEVVRAFKNKDRQASGKLTIDEVENVFRALDVGLNSAELRVFSTAFDSSIDGYLNYWQLIKHLVPVVPSKIKTPGATRVVPMALQGWSQTVEPQPCFFQKSRDETCATEKAHEISSQTGRLREAPKAVDKSTVEAETEKEEDKRDAALPWRRTHSMDLSRQRRQSVQLRGRQTSSPLPIGGAFWPEVKLIGSPVPPKSYLSLFHDHHEPHNISGYYRVLDDSERRWSTRVGENLYTGEANVVCSTSYSEGTQWTRPPSSQRRSSSRCSTPLVDTTRPSMAMSGRTSRPSTALSATRPSTAMSVYFDDDDNVSSRAAHYTDENSGYHQSRGGDVARKLKRPQSASTVLLRGGTPECLRTISNMNSVGLRPYTSHSAVRSRSPSNRLTMPHGVQRQLSQMMDDIAAVKALMTAYELVDEQSFYKKYLGEKSTIESHLLMRIASLERKITVKGLARAREQSMLLKPRRSLCFILNSRDGTYATRSQANQTPSATLQKRRCRETEEEDKKHDRLLVAALTKQAENTVARKTKQGQRLQPSRELHQLEVINPGVATSRTSLSAWAHARALEGE</sequence>
<dbReference type="Gramene" id="EFJ23108">
    <property type="protein sequence ID" value="EFJ23108"/>
    <property type="gene ID" value="SELMODRAFT_442845"/>
</dbReference>
<dbReference type="AlphaFoldDB" id="D8RWL2"/>
<dbReference type="PANTHER" id="PTHR38130">
    <property type="entry name" value="EF-HAND DOMAIN-CONTAINING PROTEIN"/>
    <property type="match status" value="1"/>
</dbReference>
<dbReference type="GO" id="GO:0005509">
    <property type="term" value="F:calcium ion binding"/>
    <property type="evidence" value="ECO:0007669"/>
    <property type="project" value="InterPro"/>
</dbReference>
<evidence type="ECO:0000256" key="1">
    <source>
        <dbReference type="SAM" id="MobiDB-lite"/>
    </source>
</evidence>
<feature type="compositionally biased region" description="Polar residues" evidence="1">
    <location>
        <begin position="637"/>
        <end position="650"/>
    </location>
</feature>
<feature type="compositionally biased region" description="Basic and acidic residues" evidence="1">
    <location>
        <begin position="278"/>
        <end position="291"/>
    </location>
</feature>
<organism evidence="4">
    <name type="scientific">Selaginella moellendorffii</name>
    <name type="common">Spikemoss</name>
    <dbReference type="NCBI Taxonomy" id="88036"/>
    <lineage>
        <taxon>Eukaryota</taxon>
        <taxon>Viridiplantae</taxon>
        <taxon>Streptophyta</taxon>
        <taxon>Embryophyta</taxon>
        <taxon>Tracheophyta</taxon>
        <taxon>Lycopodiopsida</taxon>
        <taxon>Selaginellales</taxon>
        <taxon>Selaginellaceae</taxon>
        <taxon>Selaginella</taxon>
    </lineage>
</organism>
<dbReference type="HOGENOM" id="CLU_381486_0_0_1"/>
<feature type="compositionally biased region" description="Polar residues" evidence="1">
    <location>
        <begin position="429"/>
        <end position="453"/>
    </location>
</feature>
<dbReference type="PANTHER" id="PTHR38130:SF1">
    <property type="entry name" value="EF-HAND DOMAIN-CONTAINING PROTEIN"/>
    <property type="match status" value="1"/>
</dbReference>
<feature type="domain" description="EF-hand" evidence="2">
    <location>
        <begin position="156"/>
        <end position="191"/>
    </location>
</feature>
<feature type="compositionally biased region" description="Low complexity" evidence="1">
    <location>
        <begin position="413"/>
        <end position="426"/>
    </location>
</feature>
<dbReference type="Gene3D" id="1.10.238.10">
    <property type="entry name" value="EF-hand"/>
    <property type="match status" value="1"/>
</dbReference>
<feature type="region of interest" description="Disordered" evidence="1">
    <location>
        <begin position="267"/>
        <end position="308"/>
    </location>
</feature>
<dbReference type="KEGG" id="smo:SELMODRAFT_442845"/>
<evidence type="ECO:0000313" key="3">
    <source>
        <dbReference type="EMBL" id="EFJ23108.1"/>
    </source>
</evidence>
<dbReference type="InterPro" id="IPR011992">
    <property type="entry name" value="EF-hand-dom_pair"/>
</dbReference>
<protein>
    <recommendedName>
        <fullName evidence="2">EF-hand domain-containing protein</fullName>
    </recommendedName>
</protein>
<keyword evidence="4" id="KW-1185">Reference proteome</keyword>
<dbReference type="Proteomes" id="UP000001514">
    <property type="component" value="Unassembled WGS sequence"/>
</dbReference>
<evidence type="ECO:0000259" key="2">
    <source>
        <dbReference type="PROSITE" id="PS50222"/>
    </source>
</evidence>
<feature type="compositionally biased region" description="Low complexity" evidence="1">
    <location>
        <begin position="88"/>
        <end position="97"/>
    </location>
</feature>
<feature type="region of interest" description="Disordered" evidence="1">
    <location>
        <begin position="76"/>
        <end position="100"/>
    </location>
</feature>
<gene>
    <name evidence="3" type="ORF">SELMODRAFT_442845</name>
</gene>
<reference evidence="3 4" key="1">
    <citation type="journal article" date="2011" name="Science">
        <title>The Selaginella genome identifies genetic changes associated with the evolution of vascular plants.</title>
        <authorList>
            <person name="Banks J.A."/>
            <person name="Nishiyama T."/>
            <person name="Hasebe M."/>
            <person name="Bowman J.L."/>
            <person name="Gribskov M."/>
            <person name="dePamphilis C."/>
            <person name="Albert V.A."/>
            <person name="Aono N."/>
            <person name="Aoyama T."/>
            <person name="Ambrose B.A."/>
            <person name="Ashton N.W."/>
            <person name="Axtell M.J."/>
            <person name="Barker E."/>
            <person name="Barker M.S."/>
            <person name="Bennetzen J.L."/>
            <person name="Bonawitz N.D."/>
            <person name="Chapple C."/>
            <person name="Cheng C."/>
            <person name="Correa L.G."/>
            <person name="Dacre M."/>
            <person name="DeBarry J."/>
            <person name="Dreyer I."/>
            <person name="Elias M."/>
            <person name="Engstrom E.M."/>
            <person name="Estelle M."/>
            <person name="Feng L."/>
            <person name="Finet C."/>
            <person name="Floyd S.K."/>
            <person name="Frommer W.B."/>
            <person name="Fujita T."/>
            <person name="Gramzow L."/>
            <person name="Gutensohn M."/>
            <person name="Harholt J."/>
            <person name="Hattori M."/>
            <person name="Heyl A."/>
            <person name="Hirai T."/>
            <person name="Hiwatashi Y."/>
            <person name="Ishikawa M."/>
            <person name="Iwata M."/>
            <person name="Karol K.G."/>
            <person name="Koehler B."/>
            <person name="Kolukisaoglu U."/>
            <person name="Kubo M."/>
            <person name="Kurata T."/>
            <person name="Lalonde S."/>
            <person name="Li K."/>
            <person name="Li Y."/>
            <person name="Litt A."/>
            <person name="Lyons E."/>
            <person name="Manning G."/>
            <person name="Maruyama T."/>
            <person name="Michael T.P."/>
            <person name="Mikami K."/>
            <person name="Miyazaki S."/>
            <person name="Morinaga S."/>
            <person name="Murata T."/>
            <person name="Mueller-Roeber B."/>
            <person name="Nelson D.R."/>
            <person name="Obara M."/>
            <person name="Oguri Y."/>
            <person name="Olmstead R.G."/>
            <person name="Onodera N."/>
            <person name="Petersen B.L."/>
            <person name="Pils B."/>
            <person name="Prigge M."/>
            <person name="Rensing S.A."/>
            <person name="Riano-Pachon D.M."/>
            <person name="Roberts A.W."/>
            <person name="Sato Y."/>
            <person name="Scheller H.V."/>
            <person name="Schulz B."/>
            <person name="Schulz C."/>
            <person name="Shakirov E.V."/>
            <person name="Shibagaki N."/>
            <person name="Shinohara N."/>
            <person name="Shippen D.E."/>
            <person name="Soerensen I."/>
            <person name="Sotooka R."/>
            <person name="Sugimoto N."/>
            <person name="Sugita M."/>
            <person name="Sumikawa N."/>
            <person name="Tanurdzic M."/>
            <person name="Theissen G."/>
            <person name="Ulvskov P."/>
            <person name="Wakazuki S."/>
            <person name="Weng J.K."/>
            <person name="Willats W.W."/>
            <person name="Wipf D."/>
            <person name="Wolf P.G."/>
            <person name="Yang L."/>
            <person name="Zimmer A.D."/>
            <person name="Zhu Q."/>
            <person name="Mitros T."/>
            <person name="Hellsten U."/>
            <person name="Loque D."/>
            <person name="Otillar R."/>
            <person name="Salamov A."/>
            <person name="Schmutz J."/>
            <person name="Shapiro H."/>
            <person name="Lindquist E."/>
            <person name="Lucas S."/>
            <person name="Rokhsar D."/>
            <person name="Grigoriev I.V."/>
        </authorList>
    </citation>
    <scope>NUCLEOTIDE SEQUENCE [LARGE SCALE GENOMIC DNA]</scope>
</reference>
<feature type="region of interest" description="Disordered" evidence="1">
    <location>
        <begin position="637"/>
        <end position="663"/>
    </location>
</feature>
<accession>D8RWL2</accession>
<proteinExistence type="predicted"/>
<name>D8RWL2_SELML</name>
<dbReference type="SUPFAM" id="SSF47473">
    <property type="entry name" value="EF-hand"/>
    <property type="match status" value="1"/>
</dbReference>
<dbReference type="InParanoid" id="D8RWL2"/>
<feature type="region of interest" description="Disordered" evidence="1">
    <location>
        <begin position="405"/>
        <end position="453"/>
    </location>
</feature>
<dbReference type="PROSITE" id="PS50222">
    <property type="entry name" value="EF_HAND_2"/>
    <property type="match status" value="1"/>
</dbReference>
<evidence type="ECO:0000313" key="4">
    <source>
        <dbReference type="Proteomes" id="UP000001514"/>
    </source>
</evidence>